<dbReference type="EMBL" id="JAYMYR010000011">
    <property type="protein sequence ID" value="KAK7332702.1"/>
    <property type="molecule type" value="Genomic_DNA"/>
</dbReference>
<organism evidence="2 3">
    <name type="scientific">Phaseolus coccineus</name>
    <name type="common">Scarlet runner bean</name>
    <name type="synonym">Phaseolus multiflorus</name>
    <dbReference type="NCBI Taxonomy" id="3886"/>
    <lineage>
        <taxon>Eukaryota</taxon>
        <taxon>Viridiplantae</taxon>
        <taxon>Streptophyta</taxon>
        <taxon>Embryophyta</taxon>
        <taxon>Tracheophyta</taxon>
        <taxon>Spermatophyta</taxon>
        <taxon>Magnoliopsida</taxon>
        <taxon>eudicotyledons</taxon>
        <taxon>Gunneridae</taxon>
        <taxon>Pentapetalae</taxon>
        <taxon>rosids</taxon>
        <taxon>fabids</taxon>
        <taxon>Fabales</taxon>
        <taxon>Fabaceae</taxon>
        <taxon>Papilionoideae</taxon>
        <taxon>50 kb inversion clade</taxon>
        <taxon>NPAAA clade</taxon>
        <taxon>indigoferoid/millettioid clade</taxon>
        <taxon>Phaseoleae</taxon>
        <taxon>Phaseolus</taxon>
    </lineage>
</organism>
<feature type="region of interest" description="Disordered" evidence="1">
    <location>
        <begin position="1"/>
        <end position="90"/>
    </location>
</feature>
<dbReference type="AlphaFoldDB" id="A0AAN9QEX5"/>
<sequence>MADSLTWLRRLLDQTEDDEAPPQPRRNRNTRYRAPRDTNAPSAHHSSPPQFNNSGTQNMTGLINNTGYVEGNGNGSIISGGFDSSTKNYY</sequence>
<feature type="compositionally biased region" description="Polar residues" evidence="1">
    <location>
        <begin position="39"/>
        <end position="67"/>
    </location>
</feature>
<name>A0AAN9QEX5_PHACN</name>
<comment type="caution">
    <text evidence="2">The sequence shown here is derived from an EMBL/GenBank/DDBJ whole genome shotgun (WGS) entry which is preliminary data.</text>
</comment>
<evidence type="ECO:0000313" key="2">
    <source>
        <dbReference type="EMBL" id="KAK7332702.1"/>
    </source>
</evidence>
<reference evidence="2 3" key="1">
    <citation type="submission" date="2024-01" db="EMBL/GenBank/DDBJ databases">
        <title>The genomes of 5 underutilized Papilionoideae crops provide insights into root nodulation and disease resistanc.</title>
        <authorList>
            <person name="Jiang F."/>
        </authorList>
    </citation>
    <scope>NUCLEOTIDE SEQUENCE [LARGE SCALE GENOMIC DNA]</scope>
    <source>
        <strain evidence="2">JINMINGXINNONG_FW02</strain>
        <tissue evidence="2">Leaves</tissue>
    </source>
</reference>
<keyword evidence="3" id="KW-1185">Reference proteome</keyword>
<dbReference type="Proteomes" id="UP001374584">
    <property type="component" value="Unassembled WGS sequence"/>
</dbReference>
<accession>A0AAN9QEX5</accession>
<proteinExistence type="predicted"/>
<evidence type="ECO:0000313" key="3">
    <source>
        <dbReference type="Proteomes" id="UP001374584"/>
    </source>
</evidence>
<protein>
    <submittedName>
        <fullName evidence="2">Uncharacterized protein</fullName>
    </submittedName>
</protein>
<evidence type="ECO:0000256" key="1">
    <source>
        <dbReference type="SAM" id="MobiDB-lite"/>
    </source>
</evidence>
<gene>
    <name evidence="2" type="ORF">VNO80_29457</name>
</gene>